<dbReference type="GO" id="GO:0004022">
    <property type="term" value="F:alcohol dehydrogenase (NAD+) activity"/>
    <property type="evidence" value="ECO:0007669"/>
    <property type="project" value="TreeGrafter"/>
</dbReference>
<dbReference type="FunFam" id="1.20.1090.10:FF:000001">
    <property type="entry name" value="Aldehyde-alcohol dehydrogenase"/>
    <property type="match status" value="1"/>
</dbReference>
<dbReference type="AlphaFoldDB" id="A0A3M8CPK3"/>
<dbReference type="Gene3D" id="3.40.50.1970">
    <property type="match status" value="1"/>
</dbReference>
<dbReference type="InterPro" id="IPR018211">
    <property type="entry name" value="ADH_Fe_CS"/>
</dbReference>
<dbReference type="PANTHER" id="PTHR11496:SF102">
    <property type="entry name" value="ALCOHOL DEHYDROGENASE 4"/>
    <property type="match status" value="1"/>
</dbReference>
<comment type="similarity">
    <text evidence="1">Belongs to the iron-containing alcohol dehydrogenase family.</text>
</comment>
<feature type="domain" description="Alcohol dehydrogenase iron-type/glycerol dehydrogenase GldA" evidence="4">
    <location>
        <begin position="19"/>
        <end position="188"/>
    </location>
</feature>
<evidence type="ECO:0000259" key="5">
    <source>
        <dbReference type="Pfam" id="PF25137"/>
    </source>
</evidence>
<gene>
    <name evidence="6" type="ORF">EDM58_14020</name>
</gene>
<dbReference type="InterPro" id="IPR039697">
    <property type="entry name" value="Alcohol_dehydrogenase_Fe"/>
</dbReference>
<dbReference type="PANTHER" id="PTHR11496">
    <property type="entry name" value="ALCOHOL DEHYDROGENASE"/>
    <property type="match status" value="1"/>
</dbReference>
<accession>A0A3M8CPK3</accession>
<evidence type="ECO:0000259" key="4">
    <source>
        <dbReference type="Pfam" id="PF00465"/>
    </source>
</evidence>
<dbReference type="PROSITE" id="PS00913">
    <property type="entry name" value="ADH_IRON_1"/>
    <property type="match status" value="1"/>
</dbReference>
<proteinExistence type="inferred from homology"/>
<dbReference type="EMBL" id="RHHT01000029">
    <property type="protein sequence ID" value="RNB77598.1"/>
    <property type="molecule type" value="Genomic_DNA"/>
</dbReference>
<dbReference type="FunFam" id="3.40.50.1970:FF:000003">
    <property type="entry name" value="Alcohol dehydrogenase, iron-containing"/>
    <property type="match status" value="1"/>
</dbReference>
<dbReference type="InterPro" id="IPR001670">
    <property type="entry name" value="ADH_Fe/GldA"/>
</dbReference>
<dbReference type="RefSeq" id="WP_122913870.1">
    <property type="nucleotide sequence ID" value="NZ_RHHT01000029.1"/>
</dbReference>
<dbReference type="PROSITE" id="PS00060">
    <property type="entry name" value="ADH_IRON_2"/>
    <property type="match status" value="1"/>
</dbReference>
<feature type="domain" description="Fe-containing alcohol dehydrogenase-like C-terminal" evidence="5">
    <location>
        <begin position="199"/>
        <end position="388"/>
    </location>
</feature>
<keyword evidence="2" id="KW-0560">Oxidoreductase</keyword>
<reference evidence="6 7" key="1">
    <citation type="submission" date="2018-10" db="EMBL/GenBank/DDBJ databases">
        <title>Phylogenomics of Brevibacillus.</title>
        <authorList>
            <person name="Dunlap C."/>
        </authorList>
    </citation>
    <scope>NUCLEOTIDE SEQUENCE [LARGE SCALE GENOMIC DNA]</scope>
    <source>
        <strain evidence="6 7">JCM 15085</strain>
    </source>
</reference>
<dbReference type="SUPFAM" id="SSF56796">
    <property type="entry name" value="Dehydroquinate synthase-like"/>
    <property type="match status" value="1"/>
</dbReference>
<evidence type="ECO:0000313" key="6">
    <source>
        <dbReference type="EMBL" id="RNB77598.1"/>
    </source>
</evidence>
<keyword evidence="3" id="KW-0520">NAD</keyword>
<dbReference type="Proteomes" id="UP000281915">
    <property type="component" value="Unassembled WGS sequence"/>
</dbReference>
<evidence type="ECO:0000256" key="1">
    <source>
        <dbReference type="ARBA" id="ARBA00007358"/>
    </source>
</evidence>
<dbReference type="Gene3D" id="1.20.1090.10">
    <property type="entry name" value="Dehydroquinate synthase-like - alpha domain"/>
    <property type="match status" value="1"/>
</dbReference>
<dbReference type="InterPro" id="IPR056798">
    <property type="entry name" value="ADH_Fe_C"/>
</dbReference>
<evidence type="ECO:0000313" key="7">
    <source>
        <dbReference type="Proteomes" id="UP000281915"/>
    </source>
</evidence>
<evidence type="ECO:0000256" key="3">
    <source>
        <dbReference type="ARBA" id="ARBA00023027"/>
    </source>
</evidence>
<dbReference type="Pfam" id="PF00465">
    <property type="entry name" value="Fe-ADH"/>
    <property type="match status" value="1"/>
</dbReference>
<protein>
    <submittedName>
        <fullName evidence="6">Iron-containing alcohol dehydrogenase</fullName>
    </submittedName>
</protein>
<organism evidence="6 7">
    <name type="scientific">Brevibacillus panacihumi</name>
    <dbReference type="NCBI Taxonomy" id="497735"/>
    <lineage>
        <taxon>Bacteria</taxon>
        <taxon>Bacillati</taxon>
        <taxon>Bacillota</taxon>
        <taxon>Bacilli</taxon>
        <taxon>Bacillales</taxon>
        <taxon>Paenibacillaceae</taxon>
        <taxon>Brevibacillus</taxon>
    </lineage>
</organism>
<name>A0A3M8CPK3_9BACL</name>
<dbReference type="GO" id="GO:0046872">
    <property type="term" value="F:metal ion binding"/>
    <property type="evidence" value="ECO:0007669"/>
    <property type="project" value="InterPro"/>
</dbReference>
<evidence type="ECO:0000256" key="2">
    <source>
        <dbReference type="ARBA" id="ARBA00023002"/>
    </source>
</evidence>
<sequence length="388" mass="40792">MSANQSVQGIESPFSFHLPTNVQFGVGSASRLGEMLLSMGVRRVFLVTDQGVRQAGLLDGVIHSLEEKGLHYQIYADVEPDPSLETIQAGAAMFQQQSFDCMVAIGGGSPIDTAKGIRVLAANGGGIGQYAGVNRVPAASAIPLIAIPTTSGTGSEVTIFGVYSDWENHVKITVTSQHMAPSTALIDPALTLSLPAKMTAATGIDALAHGIETFFSLRSSPASDALAIHAMKMIAPHLRRAVRDGADMEARIGMSQGSVLAGMAFNNGFLGLAHAIGSALSGHCHVPHGVAIGLLLPHVVAFNTPVRPEKAELIADVLGSVQKETGTAAELVGQLVRDIGLPQRLQEVGVPEAKLVDIAKDSFKSGMMKWNPRLPTEQEVLELLQKAF</sequence>
<comment type="caution">
    <text evidence="6">The sequence shown here is derived from an EMBL/GenBank/DDBJ whole genome shotgun (WGS) entry which is preliminary data.</text>
</comment>
<dbReference type="CDD" id="cd08551">
    <property type="entry name" value="Fe-ADH"/>
    <property type="match status" value="1"/>
</dbReference>
<dbReference type="Pfam" id="PF25137">
    <property type="entry name" value="ADH_Fe_C"/>
    <property type="match status" value="1"/>
</dbReference>